<feature type="compositionally biased region" description="Polar residues" evidence="4">
    <location>
        <begin position="880"/>
        <end position="900"/>
    </location>
</feature>
<organism evidence="5 6">
    <name type="scientific">Ridgeia piscesae</name>
    <name type="common">Tubeworm</name>
    <dbReference type="NCBI Taxonomy" id="27915"/>
    <lineage>
        <taxon>Eukaryota</taxon>
        <taxon>Metazoa</taxon>
        <taxon>Spiralia</taxon>
        <taxon>Lophotrochozoa</taxon>
        <taxon>Annelida</taxon>
        <taxon>Polychaeta</taxon>
        <taxon>Sedentaria</taxon>
        <taxon>Canalipalpata</taxon>
        <taxon>Sabellida</taxon>
        <taxon>Siboglinidae</taxon>
        <taxon>Ridgeia</taxon>
    </lineage>
</organism>
<dbReference type="PANTHER" id="PTHR24112:SF9">
    <property type="entry name" value="PROTEIN PHOSPHATASE 1 REGULATORY SUBUNIT 37"/>
    <property type="match status" value="1"/>
</dbReference>
<evidence type="ECO:0000256" key="3">
    <source>
        <dbReference type="ARBA" id="ARBA00038315"/>
    </source>
</evidence>
<evidence type="ECO:0000313" key="6">
    <source>
        <dbReference type="Proteomes" id="UP001209878"/>
    </source>
</evidence>
<dbReference type="PROSITE" id="PS51450">
    <property type="entry name" value="LRR"/>
    <property type="match status" value="1"/>
</dbReference>
<feature type="region of interest" description="Disordered" evidence="4">
    <location>
        <begin position="720"/>
        <end position="758"/>
    </location>
</feature>
<dbReference type="InterPro" id="IPR001611">
    <property type="entry name" value="Leu-rich_rpt"/>
</dbReference>
<keyword evidence="1" id="KW-0433">Leucine-rich repeat</keyword>
<dbReference type="EMBL" id="JAODUO010000245">
    <property type="protein sequence ID" value="KAK2185060.1"/>
    <property type="molecule type" value="Genomic_DNA"/>
</dbReference>
<evidence type="ECO:0000256" key="4">
    <source>
        <dbReference type="SAM" id="MobiDB-lite"/>
    </source>
</evidence>
<feature type="compositionally biased region" description="Polar residues" evidence="4">
    <location>
        <begin position="657"/>
        <end position="680"/>
    </location>
</feature>
<comment type="caution">
    <text evidence="5">The sequence shown here is derived from an EMBL/GenBank/DDBJ whole genome shotgun (WGS) entry which is preliminary data.</text>
</comment>
<dbReference type="SMART" id="SM00368">
    <property type="entry name" value="LRR_RI"/>
    <property type="match status" value="6"/>
</dbReference>
<feature type="compositionally biased region" description="Basic and acidic residues" evidence="4">
    <location>
        <begin position="507"/>
        <end position="536"/>
    </location>
</feature>
<evidence type="ECO:0000313" key="5">
    <source>
        <dbReference type="EMBL" id="KAK2185060.1"/>
    </source>
</evidence>
<dbReference type="InterPro" id="IPR032675">
    <property type="entry name" value="LRR_dom_sf"/>
</dbReference>
<keyword evidence="6" id="KW-1185">Reference proteome</keyword>
<feature type="region of interest" description="Disordered" evidence="4">
    <location>
        <begin position="498"/>
        <end position="565"/>
    </location>
</feature>
<sequence length="1294" mass="138744">MLKTEYMESKSEVQVATFSEVSSEVHGNAGWFDKTKDEKDSKPEVCNKHSAVPHSMPTGVDDLGRETNVTQRRHAKVSTVVSAIRDRGKNNDPSKKNRRVYFPEGGTIVAGYMDPPKPWNDAASCSTEDLVCAYQVACQKHGVKVIPKLLQQLQAINDFSDRNETLTLRGERLDQRHCETLEEILRRVQFRTIDLEATHLDVEGAVALFDMIEYYQSATRLNISYNRNVGPRGWQAFARMLKKTPCLEQLEARSCAISEQVMPMLGRSLRMGSLLTTLHLENSIMSGRHLMILVAAIKLNETLKELYLADNRLMPSDGIQLGHMLRYNHHLQLLDVRNNHLQDVGTSHICDGVCEQGSGLSTLVLWNNQLSFQSMAAVGRAIVTTKSLQTLNLGHNNITNEGVFRLKDGMLRNKSLLRIGMQAVKMSCEGAVAIAEFIADSPRLLRLDLRENDIKTAGLMALALSFKVSPSLTRLDLDKEPKKESGVKDYAEQQRRLMQDIGTYGQRNRELSRKREEEERQREKMLAEEAESREAEGGGDAEEQGSGKDESAEEPVENDTNAVDNLKQNLHLELVKSGAARELTLESPAFVSESALPLTEPPKEATEATPVADANDEVTLAPEYPLSPVMLSEGKTILTPVPQQPLTVTPSPPESPATCQVSTLSTLQGTPEKSPQTSPNNRRRFVICKVNEQSSKARRLAATADPLGAVQLVDDVIAHPVTPESGDSVTEAGSEDVTNSEHIPDVDTNRPVVTDTDASDKNDTIVSVQGLVGSIVDCVIHDVVGQFDSAQCRSMGESGDTAPCQPVDCAHKPVDTGCGDMSETGDTAANDTDIRTASTQLCENIPAVVTVDSGRVGDDGSGTSDIVLVASTLAAPGDTDQPQSECPVTDHSSTLTPSGNTVATSAECELASSVKDVNELVSSGDSVNELVSSGDRVNELVSSGDSVNELVSSGDSVNELVSSGDSVNELVSSGDRVNELVSSGDSVNELVSSGDSVNELVSSGDSVNGLVSSGDSVNESAVSSGHSETVSSGRGVNELVSSDDSMTESVSSCQGDNVTVSPGKSVSASVSSGISVNGSVSSGVSVNESVSSGVSVNEPVFSEYDQFMCAGSGVKELPSPRPAGCQLCVADTGDRTDTCSTQVDECHVETVMSPKSDQCHTNDVLPKSLQPDQCHSDDVVSPESLNSDKCHEIVSLKSHQSHTGEVVPSESPKLDQCHAEPYLLNCVAESATSERRSGPAASPDDVTVSLSEDLCHQTEPNLHSSLSMNGMRVELASVLDSLDQQLDPLTTDQG</sequence>
<gene>
    <name evidence="5" type="ORF">NP493_246g00053</name>
</gene>
<dbReference type="Pfam" id="PF13516">
    <property type="entry name" value="LRR_6"/>
    <property type="match status" value="3"/>
</dbReference>
<proteinExistence type="inferred from homology"/>
<dbReference type="InterPro" id="IPR051279">
    <property type="entry name" value="PP1-Reg/Actin-Interact_Protein"/>
</dbReference>
<feature type="region of interest" description="Disordered" evidence="4">
    <location>
        <begin position="643"/>
        <end position="683"/>
    </location>
</feature>
<protein>
    <recommendedName>
        <fullName evidence="7">Protein phosphatase 1 regulatory subunit 37</fullName>
    </recommendedName>
</protein>
<evidence type="ECO:0000256" key="2">
    <source>
        <dbReference type="ARBA" id="ARBA00022737"/>
    </source>
</evidence>
<accession>A0AAD9UD97</accession>
<dbReference type="PANTHER" id="PTHR24112">
    <property type="entry name" value="LEUCINE-RICH REPEAT, ISOFORM F-RELATED"/>
    <property type="match status" value="1"/>
</dbReference>
<comment type="similarity">
    <text evidence="3">Belongs to the PPP1R37 family.</text>
</comment>
<dbReference type="CDD" id="cd00116">
    <property type="entry name" value="LRR_RI"/>
    <property type="match status" value="1"/>
</dbReference>
<feature type="region of interest" description="Disordered" evidence="4">
    <location>
        <begin position="995"/>
        <end position="1064"/>
    </location>
</feature>
<dbReference type="Gene3D" id="3.80.10.10">
    <property type="entry name" value="Ribonuclease Inhibitor"/>
    <property type="match status" value="1"/>
</dbReference>
<feature type="compositionally biased region" description="Low complexity" evidence="4">
    <location>
        <begin position="1040"/>
        <end position="1052"/>
    </location>
</feature>
<feature type="region of interest" description="Disordered" evidence="4">
    <location>
        <begin position="876"/>
        <end position="900"/>
    </location>
</feature>
<feature type="region of interest" description="Disordered" evidence="4">
    <location>
        <begin position="594"/>
        <end position="617"/>
    </location>
</feature>
<feature type="compositionally biased region" description="Polar residues" evidence="4">
    <location>
        <begin position="995"/>
        <end position="1034"/>
    </location>
</feature>
<evidence type="ECO:0000256" key="1">
    <source>
        <dbReference type="ARBA" id="ARBA00022614"/>
    </source>
</evidence>
<feature type="compositionally biased region" description="Basic and acidic residues" evidence="4">
    <location>
        <begin position="33"/>
        <end position="47"/>
    </location>
</feature>
<name>A0AAD9UD97_RIDPI</name>
<keyword evidence="2" id="KW-0677">Repeat</keyword>
<dbReference type="Proteomes" id="UP001209878">
    <property type="component" value="Unassembled WGS sequence"/>
</dbReference>
<feature type="region of interest" description="Disordered" evidence="4">
    <location>
        <begin position="30"/>
        <end position="61"/>
    </location>
</feature>
<reference evidence="5" key="1">
    <citation type="journal article" date="2023" name="Mol. Biol. Evol.">
        <title>Third-Generation Sequencing Reveals the Adaptive Role of the Epigenome in Three Deep-Sea Polychaetes.</title>
        <authorList>
            <person name="Perez M."/>
            <person name="Aroh O."/>
            <person name="Sun Y."/>
            <person name="Lan Y."/>
            <person name="Juniper S.K."/>
            <person name="Young C.R."/>
            <person name="Angers B."/>
            <person name="Qian P.Y."/>
        </authorList>
    </citation>
    <scope>NUCLEOTIDE SEQUENCE</scope>
    <source>
        <strain evidence="5">R07B-5</strain>
    </source>
</reference>
<dbReference type="SUPFAM" id="SSF52047">
    <property type="entry name" value="RNI-like"/>
    <property type="match status" value="1"/>
</dbReference>
<evidence type="ECO:0008006" key="7">
    <source>
        <dbReference type="Google" id="ProtNLM"/>
    </source>
</evidence>